<organism evidence="9 10">
    <name type="scientific">candidate division WOR-1 bacterium RIFOXYB2_FULL_36_35</name>
    <dbReference type="NCBI Taxonomy" id="1802578"/>
    <lineage>
        <taxon>Bacteria</taxon>
        <taxon>Bacillati</taxon>
        <taxon>Saganbacteria</taxon>
    </lineage>
</organism>
<evidence type="ECO:0000313" key="10">
    <source>
        <dbReference type="Proteomes" id="UP000177905"/>
    </source>
</evidence>
<dbReference type="GO" id="GO:0005737">
    <property type="term" value="C:cytoplasm"/>
    <property type="evidence" value="ECO:0007669"/>
    <property type="project" value="InterPro"/>
</dbReference>
<dbReference type="AlphaFoldDB" id="A0A1F4S4D1"/>
<dbReference type="EMBL" id="MEUA01000023">
    <property type="protein sequence ID" value="OGC15288.1"/>
    <property type="molecule type" value="Genomic_DNA"/>
</dbReference>
<name>A0A1F4S4D1_UNCSA</name>
<comment type="caution">
    <text evidence="9">The sequence shown here is derived from an EMBL/GenBank/DDBJ whole genome shotgun (WGS) entry which is preliminary data.</text>
</comment>
<keyword evidence="2 6" id="KW-0274">FAD</keyword>
<evidence type="ECO:0000256" key="1">
    <source>
        <dbReference type="ARBA" id="ARBA00022630"/>
    </source>
</evidence>
<dbReference type="GO" id="GO:0019430">
    <property type="term" value="P:removal of superoxide radicals"/>
    <property type="evidence" value="ECO:0007669"/>
    <property type="project" value="UniProtKB-UniRule"/>
</dbReference>
<comment type="similarity">
    <text evidence="6">Belongs to the class-II pyridine nucleotide-disulfide oxidoreductase family.</text>
</comment>
<feature type="domain" description="FAD/NAD(P)-binding" evidence="8">
    <location>
        <begin position="2"/>
        <end position="286"/>
    </location>
</feature>
<dbReference type="PROSITE" id="PS00573">
    <property type="entry name" value="PYRIDINE_REDOX_2"/>
    <property type="match status" value="1"/>
</dbReference>
<evidence type="ECO:0000256" key="3">
    <source>
        <dbReference type="ARBA" id="ARBA00023002"/>
    </source>
</evidence>
<dbReference type="GO" id="GO:0004791">
    <property type="term" value="F:thioredoxin-disulfide reductase (NADPH) activity"/>
    <property type="evidence" value="ECO:0007669"/>
    <property type="project" value="UniProtKB-UniRule"/>
</dbReference>
<keyword evidence="5 6" id="KW-0676">Redox-active center</keyword>
<comment type="catalytic activity">
    <reaction evidence="6">
        <text>[thioredoxin]-dithiol + NADP(+) = [thioredoxin]-disulfide + NADPH + H(+)</text>
        <dbReference type="Rhea" id="RHEA:20345"/>
        <dbReference type="Rhea" id="RHEA-COMP:10698"/>
        <dbReference type="Rhea" id="RHEA-COMP:10700"/>
        <dbReference type="ChEBI" id="CHEBI:15378"/>
        <dbReference type="ChEBI" id="CHEBI:29950"/>
        <dbReference type="ChEBI" id="CHEBI:50058"/>
        <dbReference type="ChEBI" id="CHEBI:57783"/>
        <dbReference type="ChEBI" id="CHEBI:58349"/>
        <dbReference type="EC" id="1.8.1.9"/>
    </reaction>
</comment>
<evidence type="ECO:0000256" key="5">
    <source>
        <dbReference type="ARBA" id="ARBA00023284"/>
    </source>
</evidence>
<dbReference type="Proteomes" id="UP000177905">
    <property type="component" value="Unassembled WGS sequence"/>
</dbReference>
<keyword evidence="4" id="KW-1015">Disulfide bond</keyword>
<dbReference type="PANTHER" id="PTHR48105">
    <property type="entry name" value="THIOREDOXIN REDUCTASE 1-RELATED-RELATED"/>
    <property type="match status" value="1"/>
</dbReference>
<dbReference type="SUPFAM" id="SSF51905">
    <property type="entry name" value="FAD/NAD(P)-binding domain"/>
    <property type="match status" value="1"/>
</dbReference>
<accession>A0A1F4S4D1</accession>
<sequence length="311" mass="34379">MFDLIIIGGGPAGLTAALYAGRARLKTLLIERALIGGMASTTYKIENYPGFSEGISGMDISHKFEEGVRNLDIPIYYGEVTKITKDRYIEIDGEKIQAKAIIIASGTETKKLGILGEDKFRGRGVSYCATCDGSFYKEKNIAVVGGGNSAIEEAIYLTRFAKKVTIIHRRDKLRADKIIIEKALNNPKIFVLWNSTIEEINGDKRVESLTLLNTQTNTRTTLPMEGLFIYIGRIPNTSFVDNILDMSKNRFIKVDNNMRTSSSGIFACGDVIEKSLYQIVTAAGDGALAAESARKFIEDEYLNDREKTTTI</sequence>
<dbReference type="EC" id="1.8.1.9" evidence="6"/>
<dbReference type="InterPro" id="IPR005982">
    <property type="entry name" value="Thioredox_Rdtase"/>
</dbReference>
<evidence type="ECO:0000313" key="9">
    <source>
        <dbReference type="EMBL" id="OGC15288.1"/>
    </source>
</evidence>
<gene>
    <name evidence="9" type="ORF">A2290_03085</name>
</gene>
<proteinExistence type="inferred from homology"/>
<dbReference type="PRINTS" id="PR00368">
    <property type="entry name" value="FADPNR"/>
</dbReference>
<comment type="cofactor">
    <cofactor evidence="7">
        <name>FAD</name>
        <dbReference type="ChEBI" id="CHEBI:57692"/>
    </cofactor>
    <text evidence="7">Binds 1 FAD per subunit.</text>
</comment>
<evidence type="ECO:0000256" key="4">
    <source>
        <dbReference type="ARBA" id="ARBA00023157"/>
    </source>
</evidence>
<keyword evidence="3 6" id="KW-0560">Oxidoreductase</keyword>
<protein>
    <recommendedName>
        <fullName evidence="6">Thioredoxin reductase</fullName>
        <ecNumber evidence="6">1.8.1.9</ecNumber>
    </recommendedName>
</protein>
<comment type="subunit">
    <text evidence="6">Homodimer.</text>
</comment>
<dbReference type="InterPro" id="IPR023753">
    <property type="entry name" value="FAD/NAD-binding_dom"/>
</dbReference>
<evidence type="ECO:0000256" key="6">
    <source>
        <dbReference type="RuleBase" id="RU003880"/>
    </source>
</evidence>
<dbReference type="Pfam" id="PF07992">
    <property type="entry name" value="Pyr_redox_2"/>
    <property type="match status" value="1"/>
</dbReference>
<reference evidence="9 10" key="1">
    <citation type="journal article" date="2016" name="Nat. Commun.">
        <title>Thousands of microbial genomes shed light on interconnected biogeochemical processes in an aquifer system.</title>
        <authorList>
            <person name="Anantharaman K."/>
            <person name="Brown C.T."/>
            <person name="Hug L.A."/>
            <person name="Sharon I."/>
            <person name="Castelle C.J."/>
            <person name="Probst A.J."/>
            <person name="Thomas B.C."/>
            <person name="Singh A."/>
            <person name="Wilkins M.J."/>
            <person name="Karaoz U."/>
            <person name="Brodie E.L."/>
            <person name="Williams K.H."/>
            <person name="Hubbard S.S."/>
            <person name="Banfield J.F."/>
        </authorList>
    </citation>
    <scope>NUCLEOTIDE SEQUENCE [LARGE SCALE GENOMIC DNA]</scope>
</reference>
<evidence type="ECO:0000256" key="2">
    <source>
        <dbReference type="ARBA" id="ARBA00022827"/>
    </source>
</evidence>
<evidence type="ECO:0000259" key="8">
    <source>
        <dbReference type="Pfam" id="PF07992"/>
    </source>
</evidence>
<dbReference type="InterPro" id="IPR050097">
    <property type="entry name" value="Ferredoxin-NADP_redctase_2"/>
</dbReference>
<dbReference type="NCBIfam" id="TIGR01292">
    <property type="entry name" value="TRX_reduct"/>
    <property type="match status" value="1"/>
</dbReference>
<keyword evidence="7" id="KW-0521">NADP</keyword>
<dbReference type="InterPro" id="IPR008255">
    <property type="entry name" value="Pyr_nucl-diS_OxRdtase_2_AS"/>
</dbReference>
<keyword evidence="1 6" id="KW-0285">Flavoprotein</keyword>
<dbReference type="Gene3D" id="3.50.50.60">
    <property type="entry name" value="FAD/NAD(P)-binding domain"/>
    <property type="match status" value="2"/>
</dbReference>
<dbReference type="InterPro" id="IPR036188">
    <property type="entry name" value="FAD/NAD-bd_sf"/>
</dbReference>
<dbReference type="PRINTS" id="PR00469">
    <property type="entry name" value="PNDRDTASEII"/>
</dbReference>
<evidence type="ECO:0000256" key="7">
    <source>
        <dbReference type="RuleBase" id="RU003881"/>
    </source>
</evidence>